<comment type="similarity">
    <text evidence="2">Belongs to the SusD family.</text>
</comment>
<dbReference type="Pfam" id="PF07980">
    <property type="entry name" value="SusD_RagB"/>
    <property type="match status" value="1"/>
</dbReference>
<comment type="subcellular location">
    <subcellularLocation>
        <location evidence="1">Cell outer membrane</location>
    </subcellularLocation>
</comment>
<name>A0ABW7MTA0_9FLAO</name>
<evidence type="ECO:0000256" key="3">
    <source>
        <dbReference type="ARBA" id="ARBA00022729"/>
    </source>
</evidence>
<organism evidence="7 8">
    <name type="scientific">Gaetbulibacter aquiaggeris</name>
    <dbReference type="NCBI Taxonomy" id="1735373"/>
    <lineage>
        <taxon>Bacteria</taxon>
        <taxon>Pseudomonadati</taxon>
        <taxon>Bacteroidota</taxon>
        <taxon>Flavobacteriia</taxon>
        <taxon>Flavobacteriales</taxon>
        <taxon>Flavobacteriaceae</taxon>
        <taxon>Gaetbulibacter</taxon>
    </lineage>
</organism>
<dbReference type="InterPro" id="IPR012944">
    <property type="entry name" value="SusD_RagB_dom"/>
</dbReference>
<evidence type="ECO:0000256" key="5">
    <source>
        <dbReference type="ARBA" id="ARBA00023237"/>
    </source>
</evidence>
<evidence type="ECO:0000259" key="6">
    <source>
        <dbReference type="Pfam" id="PF07980"/>
    </source>
</evidence>
<reference evidence="7 8" key="1">
    <citation type="submission" date="2024-02" db="EMBL/GenBank/DDBJ databases">
        <title>A Gaetbulibacter species isolated from tidal flats and genomic insights of their niches.</title>
        <authorList>
            <person name="Ye Y."/>
        </authorList>
    </citation>
    <scope>NUCLEOTIDE SEQUENCE [LARGE SCALE GENOMIC DNA]</scope>
    <source>
        <strain evidence="7 8">KEM-8</strain>
    </source>
</reference>
<evidence type="ECO:0000313" key="7">
    <source>
        <dbReference type="EMBL" id="MFH6770064.1"/>
    </source>
</evidence>
<dbReference type="RefSeq" id="WP_395439286.1">
    <property type="nucleotide sequence ID" value="NZ_JBAWKC010000006.1"/>
</dbReference>
<gene>
    <name evidence="7" type="ORF">V8G56_15040</name>
</gene>
<comment type="caution">
    <text evidence="7">The sequence shown here is derived from an EMBL/GenBank/DDBJ whole genome shotgun (WGS) entry which is preliminary data.</text>
</comment>
<dbReference type="Gene3D" id="1.25.40.390">
    <property type="match status" value="1"/>
</dbReference>
<feature type="domain" description="RagB/SusD" evidence="6">
    <location>
        <begin position="286"/>
        <end position="577"/>
    </location>
</feature>
<keyword evidence="3" id="KW-0732">Signal</keyword>
<accession>A0ABW7MTA0</accession>
<dbReference type="InterPro" id="IPR011990">
    <property type="entry name" value="TPR-like_helical_dom_sf"/>
</dbReference>
<keyword evidence="5" id="KW-0998">Cell outer membrane</keyword>
<proteinExistence type="inferred from homology"/>
<evidence type="ECO:0000256" key="1">
    <source>
        <dbReference type="ARBA" id="ARBA00004442"/>
    </source>
</evidence>
<sequence>MKNIVKLLFISILLVACNDDFLDRTPLSEIAPENSFQTASDLELYTNSFYNDLPGFDGIIGLDKLSDNILYNGVPLEQSGERLVPSTAGSSGWSWDDLRKINTFFKYYEQCEDEAAKKEFSGVASFFRAYFYYNKLKRFGDVPWYDQVIGSQDTDLLLKPRDSRVFITEKIIEDLDRAIANLNTDQSSDRVNIWTALALKSRICLFEGTYRKYRNLSGADELLTLAFQAAQKVMTEGPYALYSTGNTNDDYRDLFASNDAKEVEIMLARRYSKDLNVVNSVNYYFTSPTQEDIGLTKSIVDTYLMNDGNSFTNQVDYETKTFLQESQNRDPRMSQTVRTPGYIRIDGASPLLPDFSAAISGYQIAKYVTDETQDGFQVGFQDLPILRFAEVLLNFAEAKAELGLITQQDIDNSIGLLRARVGMPLLNLGIANASPDPVLQARYSNVSGANAGVILEIRRERRVELVLEGFRYDDLMRWKNGKLLENHFNGMYFSGLGAFDLDGNGSLDVELYTGSPSTAAPQKVEIGGVITLSNGSSGNLVPFADRSKNFDETRDYLYPIPSGDRQLNPNLAQNPNW</sequence>
<evidence type="ECO:0000256" key="4">
    <source>
        <dbReference type="ARBA" id="ARBA00023136"/>
    </source>
</evidence>
<dbReference type="PROSITE" id="PS51257">
    <property type="entry name" value="PROKAR_LIPOPROTEIN"/>
    <property type="match status" value="1"/>
</dbReference>
<dbReference type="EMBL" id="JBAWKC010000006">
    <property type="protein sequence ID" value="MFH6770064.1"/>
    <property type="molecule type" value="Genomic_DNA"/>
</dbReference>
<keyword evidence="8" id="KW-1185">Reference proteome</keyword>
<protein>
    <submittedName>
        <fullName evidence="7">RagB/SusD family nutrient uptake outer membrane protein</fullName>
    </submittedName>
</protein>
<evidence type="ECO:0000313" key="8">
    <source>
        <dbReference type="Proteomes" id="UP001610104"/>
    </source>
</evidence>
<keyword evidence="4" id="KW-0472">Membrane</keyword>
<evidence type="ECO:0000256" key="2">
    <source>
        <dbReference type="ARBA" id="ARBA00006275"/>
    </source>
</evidence>
<dbReference type="SUPFAM" id="SSF48452">
    <property type="entry name" value="TPR-like"/>
    <property type="match status" value="1"/>
</dbReference>
<dbReference type="Proteomes" id="UP001610104">
    <property type="component" value="Unassembled WGS sequence"/>
</dbReference>